<feature type="compositionally biased region" description="Polar residues" evidence="1">
    <location>
        <begin position="487"/>
        <end position="496"/>
    </location>
</feature>
<dbReference type="EMBL" id="LT853885">
    <property type="protein sequence ID" value="SMR04770.1"/>
    <property type="molecule type" value="Genomic_DNA"/>
</dbReference>
<feature type="compositionally biased region" description="Low complexity" evidence="1">
    <location>
        <begin position="461"/>
        <end position="477"/>
    </location>
</feature>
<feature type="compositionally biased region" description="Polar residues" evidence="1">
    <location>
        <begin position="13"/>
        <end position="22"/>
    </location>
</feature>
<dbReference type="EMBL" id="LT853882">
    <property type="protein sequence ID" value="SMQ97769.1"/>
    <property type="molecule type" value="Genomic_DNA"/>
</dbReference>
<dbReference type="Proteomes" id="UP000195953">
    <property type="component" value="Chromosome 1"/>
</dbReference>
<name>A0A1Y6H2N4_9XANT</name>
<keyword evidence="4" id="KW-1185">Reference proteome</keyword>
<evidence type="ECO:0000256" key="1">
    <source>
        <dbReference type="SAM" id="MobiDB-lite"/>
    </source>
</evidence>
<protein>
    <submittedName>
        <fullName evidence="3">Uncharacterized protein</fullName>
    </submittedName>
</protein>
<evidence type="ECO:0000313" key="2">
    <source>
        <dbReference type="EMBL" id="SMQ97769.1"/>
    </source>
</evidence>
<evidence type="ECO:0000313" key="3">
    <source>
        <dbReference type="EMBL" id="SMR04770.1"/>
    </source>
</evidence>
<feature type="region of interest" description="Disordered" evidence="1">
    <location>
        <begin position="455"/>
        <end position="582"/>
    </location>
</feature>
<gene>
    <name evidence="3" type="ORF">PD5205_03495</name>
    <name evidence="2" type="ORF">PD885_00500</name>
</gene>
<dbReference type="eggNOG" id="COG5160">
    <property type="taxonomic scope" value="Bacteria"/>
</dbReference>
<dbReference type="AlphaFoldDB" id="A0A1Y6H2N4"/>
<feature type="compositionally biased region" description="Low complexity" evidence="1">
    <location>
        <begin position="531"/>
        <end position="544"/>
    </location>
</feature>
<feature type="region of interest" description="Disordered" evidence="1">
    <location>
        <begin position="1"/>
        <end position="119"/>
    </location>
</feature>
<evidence type="ECO:0000313" key="4">
    <source>
        <dbReference type="Proteomes" id="UP000195877"/>
    </source>
</evidence>
<feature type="compositionally biased region" description="Polar residues" evidence="1">
    <location>
        <begin position="560"/>
        <end position="573"/>
    </location>
</feature>
<reference evidence="2 4" key="1">
    <citation type="submission" date="2017-05" db="EMBL/GenBank/DDBJ databases">
        <authorList>
            <person name="Blom J."/>
        </authorList>
    </citation>
    <scope>NUCLEOTIDE SEQUENCE [LARGE SCALE GENOMIC DNA]</scope>
    <source>
        <strain evidence="2">PD885</strain>
    </source>
</reference>
<dbReference type="Proteomes" id="UP000195877">
    <property type="component" value="Chromosome 1"/>
</dbReference>
<accession>A0A1Y6H2N4</accession>
<sequence>MWSHKSSNRRAHAQSTYQSLPEQATGRPAIPGTGASGMSSPSEPSGVLSQFAARPSKLRRTEASGVLPAPNGTSISFPFALEHDDQPPNSHLHQSPLWRADAPEPQGATEQRPASADVAVNRERRAPADLPSTLDAGSSSLSAQRSRLFAKLKDKMQSGTGPSGFDKLCRADKELITEFVEGAEKGEGSFTTVNGYLSVLINFGKWLSQENKGSLQSFVSKDKNTQTADTSNFQKWTKGARLAAALTHLRQVASPTHEPIKIRSYSRHKATEGDEAFINNALSTMPDYAASLRGLSEWLYINRKEPLCKPGRLHSQALRDDAKAFATTRLGGSQKAVRALWQLETFYDTGKTDVVKRLNTRNLPKDDQQLIEQYKHKLWVASDGKTYPNKETYAGKKSSYARRFSAWLQAQGKDSMASRLHDPTLDTDLDLYKATKESIYHCDIISMLRQVREMPTPNVQPPGLGSSAEPSGSSYPSMVAPTHSGGAPQTSHSWDLNISAEELVGPSGSAPPEPQAPQRSWDLNMPAAEVSGASGSAQSEPSSSTLAFNRDALHPEATGPQRTTAMSQASLPTFNEDDTGPN</sequence>
<evidence type="ECO:0000313" key="5">
    <source>
        <dbReference type="Proteomes" id="UP000195953"/>
    </source>
</evidence>
<feature type="compositionally biased region" description="Basic residues" evidence="1">
    <location>
        <begin position="1"/>
        <end position="12"/>
    </location>
</feature>
<organism evidence="3 5">
    <name type="scientific">Xanthomonas fragariae</name>
    <dbReference type="NCBI Taxonomy" id="48664"/>
    <lineage>
        <taxon>Bacteria</taxon>
        <taxon>Pseudomonadati</taxon>
        <taxon>Pseudomonadota</taxon>
        <taxon>Gammaproteobacteria</taxon>
        <taxon>Lysobacterales</taxon>
        <taxon>Lysobacteraceae</taxon>
        <taxon>Xanthomonas</taxon>
    </lineage>
</organism>
<proteinExistence type="predicted"/>
<reference evidence="3 5" key="2">
    <citation type="submission" date="2017-05" db="EMBL/GenBank/DDBJ databases">
        <authorList>
            <person name="Song R."/>
            <person name="Chenine A.L."/>
            <person name="Ruprecht R.M."/>
        </authorList>
    </citation>
    <scope>NUCLEOTIDE SEQUENCE [LARGE SCALE GENOMIC DNA]</scope>
    <source>
        <strain evidence="3">PD5205</strain>
    </source>
</reference>